<evidence type="ECO:0000313" key="4">
    <source>
        <dbReference type="Proteomes" id="UP001178507"/>
    </source>
</evidence>
<dbReference type="AlphaFoldDB" id="A0AA36NKW5"/>
<proteinExistence type="predicted"/>
<keyword evidence="4" id="KW-1185">Reference proteome</keyword>
<dbReference type="EMBL" id="CAUJNA010003867">
    <property type="protein sequence ID" value="CAJ1411304.1"/>
    <property type="molecule type" value="Genomic_DNA"/>
</dbReference>
<accession>A0AA36NKW5</accession>
<sequence>MASPKDGHSITGYPRADVDFEDRLAPRLSAQFSSEEVQRSRSLLSPKAVSENMSSRRARDDNSIRREMELLEEKLMRQVLRLQEQSERFMDIMMHPLEAKVAALEGRQPMLDCSIAELRGNLKGLQDSMEMQVRRADQSEARLSRWRKSLEDDVVKLGERGEVPSDVVSRSEMVELAKVLKKELKKLVDEALQDDSSLRQELAALRKELVSVEKVAADAAAQKLRGHQELTSAAESIREEMQSLSQKAIQEEALSKASMGAVQDLEKASEASRKSIEALSQRLAKCEQSQELRQPEGPSQLTQRLAKCEKFDEEFHQALKEQSRRLRKLEAQEAERLRGQTRAHTDLQSELHDSRRALAPIEASEASHIALVDLSERLAKCEQSNQELQHQLSGHGEQLESQAGTSNKLEELSTHLARCERRIEELRELQEGETQPSEAIDDLSQRLAQCEQMGKDLQSELHDSRRALAPIEASEASHIALVDLSERLAKCEQSNQELQHQLSGHGEQLESQAGTSNKLEELSTHLARCERRIEELRELQEGETQPSEAIDDLSQRLAQCEQMGKDLQSELHDSRRALAPIEASEASHIALEDLSERLAKCEQSNQELQHQLSGHGEQLESQVPGDDLEEGEVYLSDGQLMLLDLQRRVSLLELSGAEEQAPKPVLSQAAELIQSIELDLHRARQAVGDGSGELADLQADHQETSSNEVFGENRVAPIPGAHQLPPLAAMKVMASPRLQRLSMTPRTSAQVQVSSPASETFPNAALKHELSVELRAEAPEVWDAVAELAEIVGDATPASAVRTSGPSLGGVQSVANTALVTAEQCQRSVDSMGGELRDLQGSLQELDSRVYGCERKLKDSQDESEPFATFGMRSFRSAAAAVHSAPCREASSPDTESIAKYALAAAYFAKSHPEPPESWESSESLELLAKGFDGAVAGSAFRAGGSSPRSV</sequence>
<evidence type="ECO:0000256" key="1">
    <source>
        <dbReference type="SAM" id="Coils"/>
    </source>
</evidence>
<feature type="region of interest" description="Disordered" evidence="2">
    <location>
        <begin position="29"/>
        <end position="61"/>
    </location>
</feature>
<protein>
    <submittedName>
        <fullName evidence="3">Uncharacterized protein</fullName>
    </submittedName>
</protein>
<gene>
    <name evidence="3" type="ORF">EVOR1521_LOCUS31909</name>
</gene>
<organism evidence="3 4">
    <name type="scientific">Effrenium voratum</name>
    <dbReference type="NCBI Taxonomy" id="2562239"/>
    <lineage>
        <taxon>Eukaryota</taxon>
        <taxon>Sar</taxon>
        <taxon>Alveolata</taxon>
        <taxon>Dinophyceae</taxon>
        <taxon>Suessiales</taxon>
        <taxon>Symbiodiniaceae</taxon>
        <taxon>Effrenium</taxon>
    </lineage>
</organism>
<feature type="region of interest" description="Disordered" evidence="2">
    <location>
        <begin position="385"/>
        <end position="406"/>
    </location>
</feature>
<evidence type="ECO:0000313" key="3">
    <source>
        <dbReference type="EMBL" id="CAJ1411304.1"/>
    </source>
</evidence>
<keyword evidence="1" id="KW-0175">Coiled coil</keyword>
<evidence type="ECO:0000256" key="2">
    <source>
        <dbReference type="SAM" id="MobiDB-lite"/>
    </source>
</evidence>
<comment type="caution">
    <text evidence="3">The sequence shown here is derived from an EMBL/GenBank/DDBJ whole genome shotgun (WGS) entry which is preliminary data.</text>
</comment>
<feature type="region of interest" description="Disordered" evidence="2">
    <location>
        <begin position="498"/>
        <end position="517"/>
    </location>
</feature>
<feature type="compositionally biased region" description="Polar residues" evidence="2">
    <location>
        <begin position="30"/>
        <end position="43"/>
    </location>
</feature>
<feature type="coiled-coil region" evidence="1">
    <location>
        <begin position="170"/>
        <end position="282"/>
    </location>
</feature>
<reference evidence="3" key="1">
    <citation type="submission" date="2023-08" db="EMBL/GenBank/DDBJ databases">
        <authorList>
            <person name="Chen Y."/>
            <person name="Shah S."/>
            <person name="Dougan E. K."/>
            <person name="Thang M."/>
            <person name="Chan C."/>
        </authorList>
    </citation>
    <scope>NUCLEOTIDE SEQUENCE</scope>
</reference>
<name>A0AA36NKW5_9DINO</name>
<dbReference type="Proteomes" id="UP001178507">
    <property type="component" value="Unassembled WGS sequence"/>
</dbReference>